<evidence type="ECO:0000313" key="3">
    <source>
        <dbReference type="EMBL" id="KZV88705.1"/>
    </source>
</evidence>
<organism evidence="3 4">
    <name type="scientific">Exidia glandulosa HHB12029</name>
    <dbReference type="NCBI Taxonomy" id="1314781"/>
    <lineage>
        <taxon>Eukaryota</taxon>
        <taxon>Fungi</taxon>
        <taxon>Dikarya</taxon>
        <taxon>Basidiomycota</taxon>
        <taxon>Agaricomycotina</taxon>
        <taxon>Agaricomycetes</taxon>
        <taxon>Auriculariales</taxon>
        <taxon>Exidiaceae</taxon>
        <taxon>Exidia</taxon>
    </lineage>
</organism>
<dbReference type="InterPro" id="IPR045341">
    <property type="entry name" value="DUF6532"/>
</dbReference>
<dbReference type="Proteomes" id="UP000077266">
    <property type="component" value="Unassembled WGS sequence"/>
</dbReference>
<evidence type="ECO:0000259" key="2">
    <source>
        <dbReference type="Pfam" id="PF20149"/>
    </source>
</evidence>
<dbReference type="OrthoDB" id="3268553at2759"/>
<evidence type="ECO:0000256" key="1">
    <source>
        <dbReference type="SAM" id="MobiDB-lite"/>
    </source>
</evidence>
<dbReference type="InParanoid" id="A0A165FB19"/>
<dbReference type="STRING" id="1314781.A0A165FB19"/>
<feature type="compositionally biased region" description="Low complexity" evidence="1">
    <location>
        <begin position="1"/>
        <end position="32"/>
    </location>
</feature>
<dbReference type="Pfam" id="PF20149">
    <property type="entry name" value="DUF6532"/>
    <property type="match status" value="1"/>
</dbReference>
<feature type="compositionally biased region" description="Acidic residues" evidence="1">
    <location>
        <begin position="65"/>
        <end position="83"/>
    </location>
</feature>
<proteinExistence type="predicted"/>
<protein>
    <recommendedName>
        <fullName evidence="2">DUF6532 domain-containing protein</fullName>
    </recommendedName>
</protein>
<dbReference type="AlphaFoldDB" id="A0A165FB19"/>
<feature type="compositionally biased region" description="Acidic residues" evidence="1">
    <location>
        <begin position="98"/>
        <end position="114"/>
    </location>
</feature>
<sequence>MKTASKSGSTAAKPAKATSAKAVKVTKVALSSTPAAKSVGKSKKAPTARAVVRPARPKQVFPHSDEEDDDDDVPSDGMDDEEAHSDKSAEEHDSDRMDQEEEEEEDDDDDEEPAPLEPAKRKRRTIELSSSDPVLVSRPNKKSKTPLAKPAASDQFTTPKANRVHQASSGTGTEQTFTPYNNHGNPRDPSKPLLTKQSPQTQSIVKRAAHQYRALVVTKTPFVPDPDRNTAASKVFMAAAQDLDAMTRILRFEADEVYQDHVIKMIKRADSQVRGEVVSAARDIVGSSYGLGPGFGSQGENKAYVELLVTDLNFVFRIFEVENVNGQLRPKEGRSGPYRHPIFATLVQQEFFNSHEAMATAGPTTALFNPMPLVVIAFAATAVQCALKDWATGVRVKSSSDFSHDEWAPVFDLHLKQLEHFRDQQPEKINAWTRKLWKDCWSTTRQSLAAAAPAQPSMLTAAEMDDFGDVDDL</sequence>
<feature type="compositionally biased region" description="Basic and acidic residues" evidence="1">
    <location>
        <begin position="84"/>
        <end position="97"/>
    </location>
</feature>
<keyword evidence="4" id="KW-1185">Reference proteome</keyword>
<gene>
    <name evidence="3" type="ORF">EXIGLDRAFT_696487</name>
</gene>
<name>A0A165FB19_EXIGL</name>
<feature type="region of interest" description="Disordered" evidence="1">
    <location>
        <begin position="1"/>
        <end position="202"/>
    </location>
</feature>
<feature type="domain" description="DUF6532" evidence="2">
    <location>
        <begin position="207"/>
        <end position="421"/>
    </location>
</feature>
<reference evidence="3 4" key="1">
    <citation type="journal article" date="2016" name="Mol. Biol. Evol.">
        <title>Comparative Genomics of Early-Diverging Mushroom-Forming Fungi Provides Insights into the Origins of Lignocellulose Decay Capabilities.</title>
        <authorList>
            <person name="Nagy L.G."/>
            <person name="Riley R."/>
            <person name="Tritt A."/>
            <person name="Adam C."/>
            <person name="Daum C."/>
            <person name="Floudas D."/>
            <person name="Sun H."/>
            <person name="Yadav J.S."/>
            <person name="Pangilinan J."/>
            <person name="Larsson K.H."/>
            <person name="Matsuura K."/>
            <person name="Barry K."/>
            <person name="Labutti K."/>
            <person name="Kuo R."/>
            <person name="Ohm R.A."/>
            <person name="Bhattacharya S.S."/>
            <person name="Shirouzu T."/>
            <person name="Yoshinaga Y."/>
            <person name="Martin F.M."/>
            <person name="Grigoriev I.V."/>
            <person name="Hibbett D.S."/>
        </authorList>
    </citation>
    <scope>NUCLEOTIDE SEQUENCE [LARGE SCALE GENOMIC DNA]</scope>
    <source>
        <strain evidence="3 4">HHB12029</strain>
    </source>
</reference>
<accession>A0A165FB19</accession>
<feature type="compositionally biased region" description="Polar residues" evidence="1">
    <location>
        <begin position="154"/>
        <end position="184"/>
    </location>
</feature>
<dbReference type="EMBL" id="KV426092">
    <property type="protein sequence ID" value="KZV88705.1"/>
    <property type="molecule type" value="Genomic_DNA"/>
</dbReference>
<evidence type="ECO:0000313" key="4">
    <source>
        <dbReference type="Proteomes" id="UP000077266"/>
    </source>
</evidence>